<dbReference type="PANTHER" id="PTHR43380">
    <property type="entry name" value="2-OXOISOVALERATE DEHYDROGENASE SUBUNIT ALPHA, MITOCHONDRIAL"/>
    <property type="match status" value="1"/>
</dbReference>
<evidence type="ECO:0000256" key="3">
    <source>
        <dbReference type="ARBA" id="ARBA00023052"/>
    </source>
</evidence>
<name>A0A3P3VVK6_9MICO</name>
<dbReference type="Pfam" id="PF00676">
    <property type="entry name" value="E1_dh"/>
    <property type="match status" value="1"/>
</dbReference>
<evidence type="ECO:0000259" key="5">
    <source>
        <dbReference type="Pfam" id="PF00676"/>
    </source>
</evidence>
<protein>
    <submittedName>
        <fullName evidence="6">Pyruvate dehydrogenase (Acetyl-transferring) E1 component subunit alpha</fullName>
    </submittedName>
</protein>
<dbReference type="InterPro" id="IPR017596">
    <property type="entry name" value="PdhA/BkdA"/>
</dbReference>
<evidence type="ECO:0000256" key="2">
    <source>
        <dbReference type="ARBA" id="ARBA00023002"/>
    </source>
</evidence>
<proteinExistence type="predicted"/>
<reference evidence="6 7" key="1">
    <citation type="submission" date="2018-11" db="EMBL/GenBank/DDBJ databases">
        <title>YIM 102482-1 draft genome.</title>
        <authorList>
            <person name="Li G."/>
            <person name="Jiang Y."/>
        </authorList>
    </citation>
    <scope>NUCLEOTIDE SEQUENCE [LARGE SCALE GENOMIC DNA]</scope>
    <source>
        <strain evidence="6 7">YIM 102482-1</strain>
    </source>
</reference>
<keyword evidence="4" id="KW-0175">Coiled coil</keyword>
<keyword evidence="2" id="KW-0560">Oxidoreductase</keyword>
<comment type="caution">
    <text evidence="6">The sequence shown here is derived from an EMBL/GenBank/DDBJ whole genome shotgun (WGS) entry which is preliminary data.</text>
</comment>
<dbReference type="GO" id="GO:0016624">
    <property type="term" value="F:oxidoreductase activity, acting on the aldehyde or oxo group of donors, disulfide as acceptor"/>
    <property type="evidence" value="ECO:0007669"/>
    <property type="project" value="InterPro"/>
</dbReference>
<dbReference type="AlphaFoldDB" id="A0A3P3VVK6"/>
<dbReference type="InterPro" id="IPR001017">
    <property type="entry name" value="DH_E1"/>
</dbReference>
<dbReference type="GO" id="GO:0009083">
    <property type="term" value="P:branched-chain amino acid catabolic process"/>
    <property type="evidence" value="ECO:0007669"/>
    <property type="project" value="TreeGrafter"/>
</dbReference>
<dbReference type="EMBL" id="RQVS01000013">
    <property type="protein sequence ID" value="RRJ86038.1"/>
    <property type="molecule type" value="Genomic_DNA"/>
</dbReference>
<feature type="domain" description="Dehydrogenase E1 component" evidence="5">
    <location>
        <begin position="41"/>
        <end position="319"/>
    </location>
</feature>
<dbReference type="OrthoDB" id="9766715at2"/>
<dbReference type="Gene3D" id="3.40.50.970">
    <property type="match status" value="1"/>
</dbReference>
<evidence type="ECO:0000256" key="1">
    <source>
        <dbReference type="ARBA" id="ARBA00001964"/>
    </source>
</evidence>
<evidence type="ECO:0000313" key="7">
    <source>
        <dbReference type="Proteomes" id="UP000274391"/>
    </source>
</evidence>
<evidence type="ECO:0000313" key="6">
    <source>
        <dbReference type="EMBL" id="RRJ86038.1"/>
    </source>
</evidence>
<dbReference type="NCBIfam" id="TIGR03181">
    <property type="entry name" value="PDH_E1_alph_x"/>
    <property type="match status" value="1"/>
</dbReference>
<keyword evidence="3" id="KW-0786">Thiamine pyrophosphate</keyword>
<dbReference type="SUPFAM" id="SSF52518">
    <property type="entry name" value="Thiamin diphosphate-binding fold (THDP-binding)"/>
    <property type="match status" value="1"/>
</dbReference>
<dbReference type="InterPro" id="IPR029061">
    <property type="entry name" value="THDP-binding"/>
</dbReference>
<sequence length="366" mass="40396">MLAQLPGAQPIRLIDELGAVDESDLSVGYQLPDDDTLLDAYRRMVIARRWDTQVTALTRQGRLATYPSALGQEAGEIGSVMGVEDQDWLFPTYRDTIALLTRGMQPSEILPFFRGEWHVSYDPHAHRISNQTTPLATQALHAVGFAHAERLQGRDTVALTYLGDGSTSEGDAHEAMNFAATWNAPTVFFVQNNQYAISVPIDHQTKSRSIADRAAGLGMRGVWVDGNDVAAVIAVVRDAVARARRGEGPTLIEARTYRLEAHTNSDDPTRYREKLEQERWGFADPISRLAAYLRAKDLLTDAVEEEITAAAEELAAATRDAMNATPNLDPLEMFDHVYATPRASLLEQRAALEAEIAQHETEELAS</sequence>
<dbReference type="InterPro" id="IPR050771">
    <property type="entry name" value="Alpha-ketoacid_DH_E1_comp"/>
</dbReference>
<organism evidence="6 7">
    <name type="scientific">Gulosibacter macacae</name>
    <dbReference type="NCBI Taxonomy" id="2488791"/>
    <lineage>
        <taxon>Bacteria</taxon>
        <taxon>Bacillati</taxon>
        <taxon>Actinomycetota</taxon>
        <taxon>Actinomycetes</taxon>
        <taxon>Micrococcales</taxon>
        <taxon>Microbacteriaceae</taxon>
        <taxon>Gulosibacter</taxon>
    </lineage>
</organism>
<dbReference type="CDD" id="cd02000">
    <property type="entry name" value="TPP_E1_PDC_ADC_BCADC"/>
    <property type="match status" value="1"/>
</dbReference>
<evidence type="ECO:0000256" key="4">
    <source>
        <dbReference type="SAM" id="Coils"/>
    </source>
</evidence>
<dbReference type="Proteomes" id="UP000274391">
    <property type="component" value="Unassembled WGS sequence"/>
</dbReference>
<accession>A0A3P3VVK6</accession>
<dbReference type="PANTHER" id="PTHR43380:SF1">
    <property type="entry name" value="2-OXOISOVALERATE DEHYDROGENASE SUBUNIT ALPHA, MITOCHONDRIAL"/>
    <property type="match status" value="1"/>
</dbReference>
<keyword evidence="6" id="KW-0670">Pyruvate</keyword>
<feature type="coiled-coil region" evidence="4">
    <location>
        <begin position="300"/>
        <end position="362"/>
    </location>
</feature>
<keyword evidence="7" id="KW-1185">Reference proteome</keyword>
<gene>
    <name evidence="6" type="primary">pdhA</name>
    <name evidence="6" type="ORF">EG850_10730</name>
</gene>
<comment type="cofactor">
    <cofactor evidence="1">
        <name>thiamine diphosphate</name>
        <dbReference type="ChEBI" id="CHEBI:58937"/>
    </cofactor>
</comment>
<dbReference type="GO" id="GO:0000287">
    <property type="term" value="F:magnesium ion binding"/>
    <property type="evidence" value="ECO:0007669"/>
    <property type="project" value="UniProtKB-ARBA"/>
</dbReference>